<evidence type="ECO:0000259" key="1">
    <source>
        <dbReference type="Pfam" id="PF13340"/>
    </source>
</evidence>
<name>A0ABW9E9G4_9BURK</name>
<dbReference type="Pfam" id="PF13340">
    <property type="entry name" value="DUF4096"/>
    <property type="match status" value="1"/>
</dbReference>
<reference evidence="2 3" key="1">
    <citation type="journal article" date="2024" name="Chem. Sci.">
        <title>Discovery of megapolipeptins by genome mining of a Burkholderiales bacteria collection.</title>
        <authorList>
            <person name="Paulo B.S."/>
            <person name="Recchia M.J.J."/>
            <person name="Lee S."/>
            <person name="Fergusson C.H."/>
            <person name="Romanowski S.B."/>
            <person name="Hernandez A."/>
            <person name="Krull N."/>
            <person name="Liu D.Y."/>
            <person name="Cavanagh H."/>
            <person name="Bos A."/>
            <person name="Gray C.A."/>
            <person name="Murphy B.T."/>
            <person name="Linington R.G."/>
            <person name="Eustaquio A.S."/>
        </authorList>
    </citation>
    <scope>NUCLEOTIDE SEQUENCE [LARGE SCALE GENOMIC DNA]</scope>
    <source>
        <strain evidence="2 3">RL17-350-BIC-E</strain>
    </source>
</reference>
<evidence type="ECO:0000313" key="3">
    <source>
        <dbReference type="Proteomes" id="UP001629392"/>
    </source>
</evidence>
<proteinExistence type="predicted"/>
<dbReference type="PANTHER" id="PTHR46637:SF1">
    <property type="entry name" value="BLL5188 PROTEIN"/>
    <property type="match status" value="1"/>
</dbReference>
<accession>A0ABW9E9G4</accession>
<evidence type="ECO:0000313" key="2">
    <source>
        <dbReference type="EMBL" id="MFM0715946.1"/>
    </source>
</evidence>
<dbReference type="EMBL" id="JAQQCL010000003">
    <property type="protein sequence ID" value="MFM0715946.1"/>
    <property type="molecule type" value="Genomic_DNA"/>
</dbReference>
<organism evidence="2 3">
    <name type="scientific">Paraburkholderia strydomiana</name>
    <dbReference type="NCBI Taxonomy" id="1245417"/>
    <lineage>
        <taxon>Bacteria</taxon>
        <taxon>Pseudomonadati</taxon>
        <taxon>Pseudomonadota</taxon>
        <taxon>Betaproteobacteria</taxon>
        <taxon>Burkholderiales</taxon>
        <taxon>Burkholderiaceae</taxon>
        <taxon>Paraburkholderia</taxon>
    </lineage>
</organism>
<dbReference type="InterPro" id="IPR052909">
    <property type="entry name" value="Transposase_6_like"/>
</dbReference>
<dbReference type="InterPro" id="IPR025161">
    <property type="entry name" value="IS402-like_dom"/>
</dbReference>
<dbReference type="PANTHER" id="PTHR46637">
    <property type="entry name" value="TIS1421-TRANSPOSASE PROTEIN A"/>
    <property type="match status" value="1"/>
</dbReference>
<dbReference type="RefSeq" id="WP_408152483.1">
    <property type="nucleotide sequence ID" value="NZ_JAQQCL010000003.1"/>
</dbReference>
<dbReference type="Proteomes" id="UP001629392">
    <property type="component" value="Unassembled WGS sequence"/>
</dbReference>
<keyword evidence="3" id="KW-1185">Reference proteome</keyword>
<comment type="caution">
    <text evidence="2">The sequence shown here is derived from an EMBL/GenBank/DDBJ whole genome shotgun (WGS) entry which is preliminary data.</text>
</comment>
<gene>
    <name evidence="2" type="ORF">PQQ73_06370</name>
</gene>
<protein>
    <submittedName>
        <fullName evidence="2">Transposase</fullName>
    </submittedName>
</protein>
<sequence>MPSGSAFSTCFRLRATGRPAADSRAVLEAILWVERTGERWMYLPAHFPPQQTCYAKYLNWKRSGILDQVRTLLAHKQTSAPGCPTPSSADLIETA</sequence>
<feature type="domain" description="Insertion element IS402-like" evidence="1">
    <location>
        <begin position="15"/>
        <end position="69"/>
    </location>
</feature>